<gene>
    <name evidence="2" type="ordered locus">Metig_0578</name>
</gene>
<sequence>MAQIPLDILKNTNRPTLGDSINTVLFRIIRFADLEKYLGDGANAVLYASGKKFGESLDLKSVDDVIEFCKDNKIGIVEIVNENPLQVRVYECITCSGLPKMGKTLCHFEGGFIAGCLENIFGKKVQVKETHCAGLGHEYCQFDVKILG</sequence>
<protein>
    <submittedName>
        <fullName evidence="2">4-vinyl reductase 4VR</fullName>
    </submittedName>
</protein>
<dbReference type="InterPro" id="IPR004096">
    <property type="entry name" value="V4R"/>
</dbReference>
<accession>F6BC51</accession>
<reference evidence="2 3" key="1">
    <citation type="submission" date="2011-05" db="EMBL/GenBank/DDBJ databases">
        <title>Complete sequence of Methanotorris igneus Kol 5.</title>
        <authorList>
            <consortium name="US DOE Joint Genome Institute"/>
            <person name="Lucas S."/>
            <person name="Han J."/>
            <person name="Lapidus A."/>
            <person name="Cheng J.-F."/>
            <person name="Goodwin L."/>
            <person name="Pitluck S."/>
            <person name="Peters L."/>
            <person name="Mikhailova N."/>
            <person name="Chertkov O."/>
            <person name="Han C."/>
            <person name="Tapia R."/>
            <person name="Land M."/>
            <person name="Hauser L."/>
            <person name="Kyrpides N."/>
            <person name="Ivanova N."/>
            <person name="Pagani I."/>
            <person name="Sieprawska-Lupa M."/>
            <person name="Whitman W."/>
            <person name="Woyke T."/>
        </authorList>
    </citation>
    <scope>NUCLEOTIDE SEQUENCE [LARGE SCALE GENOMIC DNA]</scope>
    <source>
        <strain evidence="3">DSM 5666 / JCM 11834 / Kol 5</strain>
    </source>
</reference>
<dbReference type="EMBL" id="CP002737">
    <property type="protein sequence ID" value="AEF96132.1"/>
    <property type="molecule type" value="Genomic_DNA"/>
</dbReference>
<dbReference type="GeneID" id="10643416"/>
<evidence type="ECO:0000259" key="1">
    <source>
        <dbReference type="SMART" id="SM00989"/>
    </source>
</evidence>
<dbReference type="AlphaFoldDB" id="F6BC51"/>
<dbReference type="HOGENOM" id="CLU_128702_0_0_2"/>
<feature type="domain" description="4-vinyl reductase 4VR" evidence="1">
    <location>
        <begin position="84"/>
        <end position="146"/>
    </location>
</feature>
<dbReference type="Gene3D" id="3.30.1380.20">
    <property type="entry name" value="Trafficking protein particle complex subunit 3"/>
    <property type="match status" value="1"/>
</dbReference>
<proteinExistence type="predicted"/>
<evidence type="ECO:0000313" key="2">
    <source>
        <dbReference type="EMBL" id="AEF96132.1"/>
    </source>
</evidence>
<dbReference type="SUPFAM" id="SSF111126">
    <property type="entry name" value="Ligand-binding domain in the NO signalling and Golgi transport"/>
    <property type="match status" value="1"/>
</dbReference>
<evidence type="ECO:0000313" key="3">
    <source>
        <dbReference type="Proteomes" id="UP000009227"/>
    </source>
</evidence>
<dbReference type="KEGG" id="mig:Metig_0578"/>
<dbReference type="InterPro" id="IPR024096">
    <property type="entry name" value="NO_sig/Golgi_transp_ligand-bd"/>
</dbReference>
<dbReference type="Pfam" id="PF02830">
    <property type="entry name" value="V4R"/>
    <property type="match status" value="1"/>
</dbReference>
<organism evidence="3">
    <name type="scientific">Methanotorris igneus (strain DSM 5666 / JCM 11834 / Kol 5)</name>
    <dbReference type="NCBI Taxonomy" id="880724"/>
    <lineage>
        <taxon>Archaea</taxon>
        <taxon>Methanobacteriati</taxon>
        <taxon>Methanobacteriota</taxon>
        <taxon>Methanomada group</taxon>
        <taxon>Methanococci</taxon>
        <taxon>Methanococcales</taxon>
        <taxon>Methanocaldococcaceae</taxon>
        <taxon>Methanotorris</taxon>
    </lineage>
</organism>
<dbReference type="RefSeq" id="WP_013798739.1">
    <property type="nucleotide sequence ID" value="NC_015562.1"/>
</dbReference>
<dbReference type="PANTHER" id="PTHR35090">
    <property type="entry name" value="DNA-DIRECTED RNA POLYMERASE SUBUNIT I"/>
    <property type="match status" value="1"/>
</dbReference>
<dbReference type="Proteomes" id="UP000009227">
    <property type="component" value="Chromosome"/>
</dbReference>
<dbReference type="PANTHER" id="PTHR35090:SF2">
    <property type="entry name" value="ARSR FAMILY TRANSCRIPTIONAL REGULATOR"/>
    <property type="match status" value="1"/>
</dbReference>
<dbReference type="OrthoDB" id="371687at2157"/>
<dbReference type="SMART" id="SM00989">
    <property type="entry name" value="V4R"/>
    <property type="match status" value="1"/>
</dbReference>
<name>F6BC51_METIK</name>
<dbReference type="STRING" id="880724.Metig_0578"/>
<keyword evidence="3" id="KW-1185">Reference proteome</keyword>